<feature type="transmembrane region" description="Helical" evidence="1">
    <location>
        <begin position="76"/>
        <end position="94"/>
    </location>
</feature>
<feature type="transmembrane region" description="Helical" evidence="1">
    <location>
        <begin position="40"/>
        <end position="64"/>
    </location>
</feature>
<keyword evidence="1 3" id="KW-0812">Transmembrane</keyword>
<evidence type="ECO:0000313" key="2">
    <source>
        <dbReference type="Proteomes" id="UP000261680"/>
    </source>
</evidence>
<sequence length="227" mass="25008">MQSLYQAAGRILISLGILSVFSGVIAFFPVFSCKIWFTGWSVWIACPIWNGALAVKTGILLLLAHKQRTKRYLWEASFTFVIVSMMACPLHFAVALESALLGPYCFYSFSGIAGTGYLGYAVAFPFPYANFPSACVDPPHYEEYHLTLQAFDLCLSFAMLCVSLAAFIKLSAGLIWKRHLQMRRPELSLSAMEGDSQKVAICQIGRGLSPDDESADTLILAIQALEP</sequence>
<organism evidence="2 3">
    <name type="scientific">Ursus maritimus</name>
    <name type="common">Polar bear</name>
    <name type="synonym">Thalarctos maritimus</name>
    <dbReference type="NCBI Taxonomy" id="29073"/>
    <lineage>
        <taxon>Eukaryota</taxon>
        <taxon>Metazoa</taxon>
        <taxon>Chordata</taxon>
        <taxon>Craniata</taxon>
        <taxon>Vertebrata</taxon>
        <taxon>Euteleostomi</taxon>
        <taxon>Mammalia</taxon>
        <taxon>Eutheria</taxon>
        <taxon>Laurasiatheria</taxon>
        <taxon>Carnivora</taxon>
        <taxon>Caniformia</taxon>
        <taxon>Ursidae</taxon>
        <taxon>Ursus</taxon>
    </lineage>
</organism>
<reference evidence="3" key="1">
    <citation type="submission" date="2025-08" db="UniProtKB">
        <authorList>
            <consortium name="RefSeq"/>
        </authorList>
    </citation>
    <scope>IDENTIFICATION</scope>
    <source>
        <tissue evidence="3">Whole blood</tissue>
    </source>
</reference>
<dbReference type="OrthoDB" id="9446700at2759"/>
<accession>A0A8M1F2X9</accession>
<dbReference type="Proteomes" id="UP000261680">
    <property type="component" value="Unplaced"/>
</dbReference>
<dbReference type="AlphaFoldDB" id="A0A8M1F2X9"/>
<evidence type="ECO:0000313" key="3">
    <source>
        <dbReference type="RefSeq" id="XP_040477676.1"/>
    </source>
</evidence>
<protein>
    <submittedName>
        <fullName evidence="3">Transmembrane protein 212</fullName>
    </submittedName>
</protein>
<dbReference type="RefSeq" id="XP_040477676.1">
    <property type="nucleotide sequence ID" value="XM_040621742.1"/>
</dbReference>
<evidence type="ECO:0000256" key="1">
    <source>
        <dbReference type="SAM" id="Phobius"/>
    </source>
</evidence>
<proteinExistence type="predicted"/>
<keyword evidence="2" id="KW-1185">Reference proteome</keyword>
<dbReference type="CTD" id="389177"/>
<name>A0A8M1F2X9_URSMA</name>
<dbReference type="KEGG" id="umr:103676144"/>
<feature type="transmembrane region" description="Helical" evidence="1">
    <location>
        <begin position="7"/>
        <end position="28"/>
    </location>
</feature>
<keyword evidence="1" id="KW-1133">Transmembrane helix</keyword>
<gene>
    <name evidence="3" type="primary">TMEM212</name>
</gene>
<dbReference type="GeneID" id="103676144"/>
<feature type="transmembrane region" description="Helical" evidence="1">
    <location>
        <begin position="155"/>
        <end position="176"/>
    </location>
</feature>
<keyword evidence="1" id="KW-0472">Membrane</keyword>